<dbReference type="GO" id="GO:0046933">
    <property type="term" value="F:proton-transporting ATP synthase activity, rotational mechanism"/>
    <property type="evidence" value="ECO:0007669"/>
    <property type="project" value="InterPro"/>
</dbReference>
<evidence type="ECO:0000256" key="5">
    <source>
        <dbReference type="ARBA" id="ARBA00023065"/>
    </source>
</evidence>
<dbReference type="GO" id="GO:0016020">
    <property type="term" value="C:membrane"/>
    <property type="evidence" value="ECO:0007669"/>
    <property type="project" value="UniProtKB-SubCell"/>
</dbReference>
<dbReference type="PANTHER" id="PTHR11910">
    <property type="entry name" value="ATP SYNTHASE DELTA CHAIN"/>
    <property type="match status" value="1"/>
</dbReference>
<dbReference type="SUPFAM" id="SSF47928">
    <property type="entry name" value="N-terminal domain of the delta subunit of the F1F0-ATP synthase"/>
    <property type="match status" value="1"/>
</dbReference>
<dbReference type="Gene3D" id="1.10.520.20">
    <property type="entry name" value="N-terminal domain of the delta subunit of the F1F0-ATP synthase"/>
    <property type="match status" value="1"/>
</dbReference>
<evidence type="ECO:0000256" key="2">
    <source>
        <dbReference type="ARBA" id="ARBA00007046"/>
    </source>
</evidence>
<proteinExistence type="evidence at transcript level"/>
<evidence type="ECO:0000256" key="4">
    <source>
        <dbReference type="ARBA" id="ARBA00022781"/>
    </source>
</evidence>
<keyword evidence="7" id="KW-0066">ATP synthesis</keyword>
<dbReference type="AlphaFoldDB" id="A2I441"/>
<evidence type="ECO:0000313" key="9">
    <source>
        <dbReference type="EMBL" id="ABM55610.1"/>
    </source>
</evidence>
<dbReference type="PRINTS" id="PR00125">
    <property type="entry name" value="ATPASEDELTA"/>
</dbReference>
<dbReference type="EMBL" id="EF070544">
    <property type="protein sequence ID" value="ABM55610.1"/>
    <property type="molecule type" value="mRNA"/>
</dbReference>
<keyword evidence="5" id="KW-0406">Ion transport</keyword>
<dbReference type="HAMAP" id="MF_01416">
    <property type="entry name" value="ATP_synth_delta_bact"/>
    <property type="match status" value="1"/>
</dbReference>
<evidence type="ECO:0000256" key="8">
    <source>
        <dbReference type="ARBA" id="ARBA00033369"/>
    </source>
</evidence>
<dbReference type="InterPro" id="IPR000711">
    <property type="entry name" value="ATPase_OSCP/dsu"/>
</dbReference>
<comment type="subcellular location">
    <subcellularLocation>
        <location evidence="1">Membrane</location>
    </subcellularLocation>
</comment>
<keyword evidence="3" id="KW-0813">Transport</keyword>
<evidence type="ECO:0000256" key="6">
    <source>
        <dbReference type="ARBA" id="ARBA00023136"/>
    </source>
</evidence>
<name>A2I441_MACHI</name>
<evidence type="ECO:0000256" key="1">
    <source>
        <dbReference type="ARBA" id="ARBA00004370"/>
    </source>
</evidence>
<dbReference type="InterPro" id="IPR026015">
    <property type="entry name" value="ATP_synth_OSCP/delta_N_sf"/>
</dbReference>
<evidence type="ECO:0000256" key="7">
    <source>
        <dbReference type="ARBA" id="ARBA00023310"/>
    </source>
</evidence>
<accession>A2I441</accession>
<protein>
    <recommendedName>
        <fullName evidence="8">Oligomycin sensitivity conferral protein</fullName>
    </recommendedName>
</protein>
<comment type="similarity">
    <text evidence="2">Belongs to the ATPase delta chain family.</text>
</comment>
<sequence>MASVKALSLLNMRKFSTSSVSNQLVKAPLQLFGIEGRYIMALYSAAVKQKQIESVEKDMEKISSSLNADKAFHEFVTNPVIPKNLKTSAIKEIASKLSLSAPSSNFLALLAENGRLKSIQTMTTLFKQVMSAHRGDLVVEVTLAKAIDDSIKQELQAVLQKFAKKGEKLILNYKINPDILGGMIVSIGDRYVDMSTASKVKKYSDILKSSV</sequence>
<reference evidence="9" key="1">
    <citation type="submission" date="2006-10" db="EMBL/GenBank/DDBJ databases">
        <title>Expressed genes of the pink hibiscus mealybug, Maconellicoccus hirsutus.</title>
        <authorList>
            <person name="Hunter W.B."/>
            <person name="Hunnicutt L.E."/>
        </authorList>
    </citation>
    <scope>NUCLEOTIDE SEQUENCE</scope>
</reference>
<keyword evidence="4" id="KW-0375">Hydrogen ion transport</keyword>
<dbReference type="NCBIfam" id="TIGR01145">
    <property type="entry name" value="ATP_synt_delta"/>
    <property type="match status" value="1"/>
</dbReference>
<keyword evidence="6" id="KW-0472">Membrane</keyword>
<organism evidence="9">
    <name type="scientific">Maconellicoccus hirsutus</name>
    <name type="common">Pink hibiscus mealybug</name>
    <dbReference type="NCBI Taxonomy" id="177089"/>
    <lineage>
        <taxon>Eukaryota</taxon>
        <taxon>Metazoa</taxon>
        <taxon>Ecdysozoa</taxon>
        <taxon>Arthropoda</taxon>
        <taxon>Hexapoda</taxon>
        <taxon>Insecta</taxon>
        <taxon>Pterygota</taxon>
        <taxon>Neoptera</taxon>
        <taxon>Paraneoptera</taxon>
        <taxon>Hemiptera</taxon>
        <taxon>Sternorrhyncha</taxon>
        <taxon>Coccoidea</taxon>
        <taxon>Pseudococcidae</taxon>
        <taxon>Maconellicoccus</taxon>
    </lineage>
</organism>
<evidence type="ECO:0000256" key="3">
    <source>
        <dbReference type="ARBA" id="ARBA00022448"/>
    </source>
</evidence>
<dbReference type="Pfam" id="PF00213">
    <property type="entry name" value="OSCP"/>
    <property type="match status" value="1"/>
</dbReference>